<feature type="transmembrane region" description="Helical" evidence="6">
    <location>
        <begin position="293"/>
        <end position="314"/>
    </location>
</feature>
<dbReference type="GO" id="GO:0006820">
    <property type="term" value="P:monoatomic anion transport"/>
    <property type="evidence" value="ECO:0007669"/>
    <property type="project" value="InterPro"/>
</dbReference>
<proteinExistence type="predicted"/>
<dbReference type="PRINTS" id="PR01231">
    <property type="entry name" value="HCO3TRNSPORT"/>
</dbReference>
<dbReference type="EMBL" id="CDMZ01001754">
    <property type="protein sequence ID" value="CEM37072.1"/>
    <property type="molecule type" value="Genomic_DNA"/>
</dbReference>
<feature type="transmembrane region" description="Helical" evidence="6">
    <location>
        <begin position="60"/>
        <end position="83"/>
    </location>
</feature>
<dbReference type="PANTHER" id="PTHR11453:SF82">
    <property type="entry name" value="BORON TRANSPORTER 1"/>
    <property type="match status" value="1"/>
</dbReference>
<feature type="domain" description="Bicarbonate transporter-like transmembrane" evidence="7">
    <location>
        <begin position="35"/>
        <end position="194"/>
    </location>
</feature>
<accession>A0A0G4H0X3</accession>
<evidence type="ECO:0000313" key="8">
    <source>
        <dbReference type="EMBL" id="CEM37072.1"/>
    </source>
</evidence>
<keyword evidence="2 6" id="KW-0812">Transmembrane</keyword>
<feature type="transmembrane region" description="Helical" evidence="6">
    <location>
        <begin position="89"/>
        <end position="109"/>
    </location>
</feature>
<keyword evidence="4 6" id="KW-0472">Membrane</keyword>
<keyword evidence="3 6" id="KW-1133">Transmembrane helix</keyword>
<dbReference type="InterPro" id="IPR003020">
    <property type="entry name" value="HCO3_transpt_euk"/>
</dbReference>
<dbReference type="AlphaFoldDB" id="A0A0G4H0X3"/>
<feature type="transmembrane region" description="Helical" evidence="6">
    <location>
        <begin position="335"/>
        <end position="355"/>
    </location>
</feature>
<comment type="subcellular location">
    <subcellularLocation>
        <location evidence="1">Membrane</location>
        <topology evidence="1">Multi-pass membrane protein</topology>
    </subcellularLocation>
</comment>
<feature type="transmembrane region" description="Helical" evidence="6">
    <location>
        <begin position="179"/>
        <end position="201"/>
    </location>
</feature>
<dbReference type="PhylomeDB" id="A0A0G4H0X3"/>
<feature type="compositionally biased region" description="Low complexity" evidence="5">
    <location>
        <begin position="616"/>
        <end position="633"/>
    </location>
</feature>
<feature type="transmembrane region" description="Helical" evidence="6">
    <location>
        <begin position="207"/>
        <end position="228"/>
    </location>
</feature>
<dbReference type="InterPro" id="IPR011531">
    <property type="entry name" value="HCO3_transpt-like_TM_dom"/>
</dbReference>
<evidence type="ECO:0000259" key="7">
    <source>
        <dbReference type="Pfam" id="PF00955"/>
    </source>
</evidence>
<evidence type="ECO:0000256" key="3">
    <source>
        <dbReference type="ARBA" id="ARBA00022989"/>
    </source>
</evidence>
<dbReference type="Pfam" id="PF00955">
    <property type="entry name" value="HCO3_cotransp"/>
    <property type="match status" value="2"/>
</dbReference>
<gene>
    <name evidence="8" type="ORF">Cvel_5516</name>
</gene>
<sequence length="726" mass="78904">MAKSKQEAESPSKTGGEGDMDALPKYEAGCCGFGQGMLQDLKRRLPWYLSDWLDALDVKVLASTLFMFFTSIAPAITFASLLQAQTDEFIGAVEVLLSTAVTGILFALFGGQPLCILGVTGPVSIFTITVYQMATALKLPFVPFYGWTQLWAAVMHWALAITNMCDLIRWVTRYSCETFGVLIAIIYLWTGIVDGIGTYFRSPMRSAYFQFIIALGTAWLALTLSSARGWRVFSRPVREIIADYGASVAIIFWTAVPFMGANNDTLVPRLPVPNTFQLTSSERDSWLVNFFDIPWWGGILAIIPGFILTVLFFFDHNVSSLLCQAPEFGLKKGSAYHWDFFVVGIGIFLTGLLGIPPTNGLIPQAPLHTKSLCRFRQTEINGIDVEVVTSCAENRVSNLLQAALIGIFSIPPLLDVIALIPTSALDGLFIYMGFASFPGNQFAERVGLIFVQKDLRTSTHEYLRLVPWGEILMFTLLQALICGAIFGITRSPAGMAFPVLIAVLVPIRRYLLPRYFPGCAHLDHEGPPVEAAGDDEDVSYAFAFEYGHLGGTIQRRLKHTRPHAHSEDLQYQGYVSSREAFGAPAGGRQAEMLPLSPSLVGKIELVYQNAPSGIAPSGPSRSGLGRSQGSPPRQTLPPPALVPEVPLPMTESANMGTLMEASADLSPSGRSPDKGGRELGGGLGLSQKEKGKNEKREGQASSASHGVEGEKGEKEEKGNQGADDEV</sequence>
<name>A0A0G4H0X3_9ALVE</name>
<evidence type="ECO:0000256" key="1">
    <source>
        <dbReference type="ARBA" id="ARBA00004141"/>
    </source>
</evidence>
<feature type="compositionally biased region" description="Basic and acidic residues" evidence="5">
    <location>
        <begin position="1"/>
        <end position="10"/>
    </location>
</feature>
<dbReference type="GO" id="GO:0005886">
    <property type="term" value="C:plasma membrane"/>
    <property type="evidence" value="ECO:0007669"/>
    <property type="project" value="TreeGrafter"/>
</dbReference>
<feature type="compositionally biased region" description="Basic and acidic residues" evidence="5">
    <location>
        <begin position="707"/>
        <end position="718"/>
    </location>
</feature>
<feature type="region of interest" description="Disordered" evidence="5">
    <location>
        <begin position="662"/>
        <end position="726"/>
    </location>
</feature>
<evidence type="ECO:0000256" key="4">
    <source>
        <dbReference type="ARBA" id="ARBA00023136"/>
    </source>
</evidence>
<feature type="region of interest" description="Disordered" evidence="5">
    <location>
        <begin position="611"/>
        <end position="647"/>
    </location>
</feature>
<evidence type="ECO:0000256" key="5">
    <source>
        <dbReference type="SAM" id="MobiDB-lite"/>
    </source>
</evidence>
<dbReference type="VEuPathDB" id="CryptoDB:Cvel_5516"/>
<dbReference type="GO" id="GO:0050801">
    <property type="term" value="P:monoatomic ion homeostasis"/>
    <property type="evidence" value="ECO:0007669"/>
    <property type="project" value="TreeGrafter"/>
</dbReference>
<feature type="region of interest" description="Disordered" evidence="5">
    <location>
        <begin position="1"/>
        <end position="21"/>
    </location>
</feature>
<feature type="domain" description="Bicarbonate transporter-like transmembrane" evidence="7">
    <location>
        <begin position="207"/>
        <end position="516"/>
    </location>
</feature>
<reference evidence="8" key="1">
    <citation type="submission" date="2014-11" db="EMBL/GenBank/DDBJ databases">
        <authorList>
            <person name="Otto D Thomas"/>
            <person name="Naeem Raeece"/>
        </authorList>
    </citation>
    <scope>NUCLEOTIDE SEQUENCE</scope>
</reference>
<feature type="compositionally biased region" description="Basic and acidic residues" evidence="5">
    <location>
        <begin position="687"/>
        <end position="698"/>
    </location>
</feature>
<feature type="transmembrane region" description="Helical" evidence="6">
    <location>
        <begin position="465"/>
        <end position="488"/>
    </location>
</feature>
<feature type="transmembrane region" description="Helical" evidence="6">
    <location>
        <begin position="240"/>
        <end position="260"/>
    </location>
</feature>
<evidence type="ECO:0000256" key="6">
    <source>
        <dbReference type="SAM" id="Phobius"/>
    </source>
</evidence>
<dbReference type="PANTHER" id="PTHR11453">
    <property type="entry name" value="ANION EXCHANGE PROTEIN"/>
    <property type="match status" value="1"/>
</dbReference>
<evidence type="ECO:0000256" key="2">
    <source>
        <dbReference type="ARBA" id="ARBA00022692"/>
    </source>
</evidence>
<feature type="transmembrane region" description="Helical" evidence="6">
    <location>
        <begin position="494"/>
        <end position="511"/>
    </location>
</feature>
<dbReference type="Gene3D" id="1.10.287.570">
    <property type="entry name" value="Helical hairpin bin"/>
    <property type="match status" value="1"/>
</dbReference>
<protein>
    <recommendedName>
        <fullName evidence="7">Bicarbonate transporter-like transmembrane domain-containing protein</fullName>
    </recommendedName>
</protein>
<organism evidence="8">
    <name type="scientific">Chromera velia CCMP2878</name>
    <dbReference type="NCBI Taxonomy" id="1169474"/>
    <lineage>
        <taxon>Eukaryota</taxon>
        <taxon>Sar</taxon>
        <taxon>Alveolata</taxon>
        <taxon>Colpodellida</taxon>
        <taxon>Chromeraceae</taxon>
        <taxon>Chromera</taxon>
    </lineage>
</organism>
<dbReference type="GO" id="GO:0005452">
    <property type="term" value="F:solute:inorganic anion antiporter activity"/>
    <property type="evidence" value="ECO:0007669"/>
    <property type="project" value="InterPro"/>
</dbReference>